<reference evidence="3 4" key="1">
    <citation type="submission" date="2019-06" db="EMBL/GenBank/DDBJ databases">
        <title>Genome Sequence of the Brown Rot Fungal Pathogen Monilinia fructicola.</title>
        <authorList>
            <person name="De Miccolis Angelini R.M."/>
            <person name="Landi L."/>
            <person name="Abate D."/>
            <person name="Pollastro S."/>
            <person name="Romanazzi G."/>
            <person name="Faretra F."/>
        </authorList>
    </citation>
    <scope>NUCLEOTIDE SEQUENCE [LARGE SCALE GENOMIC DNA]</scope>
    <source>
        <strain evidence="3 4">Mfrc123</strain>
    </source>
</reference>
<evidence type="ECO:0000313" key="4">
    <source>
        <dbReference type="Proteomes" id="UP000322873"/>
    </source>
</evidence>
<feature type="region of interest" description="Disordered" evidence="2">
    <location>
        <begin position="1"/>
        <end position="48"/>
    </location>
</feature>
<evidence type="ECO:0000313" key="3">
    <source>
        <dbReference type="EMBL" id="KAA8569885.1"/>
    </source>
</evidence>
<dbReference type="AlphaFoldDB" id="A0A5M9JSH3"/>
<keyword evidence="4" id="KW-1185">Reference proteome</keyword>
<feature type="coiled-coil region" evidence="1">
    <location>
        <begin position="292"/>
        <end position="335"/>
    </location>
</feature>
<dbReference type="VEuPathDB" id="FungiDB:MFRU_005g00460"/>
<dbReference type="Proteomes" id="UP000322873">
    <property type="component" value="Unassembled WGS sequence"/>
</dbReference>
<protein>
    <submittedName>
        <fullName evidence="3">Uncharacterized protein</fullName>
    </submittedName>
</protein>
<dbReference type="OrthoDB" id="5324651at2759"/>
<dbReference type="EMBL" id="VICG01000007">
    <property type="protein sequence ID" value="KAA8569885.1"/>
    <property type="molecule type" value="Genomic_DNA"/>
</dbReference>
<gene>
    <name evidence="3" type="ORF">EYC84_002228</name>
</gene>
<evidence type="ECO:0000256" key="1">
    <source>
        <dbReference type="SAM" id="Coils"/>
    </source>
</evidence>
<proteinExistence type="predicted"/>
<evidence type="ECO:0000256" key="2">
    <source>
        <dbReference type="SAM" id="MobiDB-lite"/>
    </source>
</evidence>
<accession>A0A5M9JSH3</accession>
<keyword evidence="1" id="KW-0175">Coiled coil</keyword>
<feature type="region of interest" description="Disordered" evidence="2">
    <location>
        <begin position="70"/>
        <end position="102"/>
    </location>
</feature>
<name>A0A5M9JSH3_MONFR</name>
<sequence length="349" mass="40022">MGMTCAQPDIIRSSGKIDNRGNSPLLETGGQSSGDLCDRASPLTSKAPERDITLHIMMDPSNAIEISTINSQRSQNNPEAKRSRSPSPFTAVPQGPPLKKRMPAMPIKPWIKNEHLFKKVQETLAFYGLGPYDVPVLNDRWLPFNMQSKILTRTQNVLEEALFEFLYRNWPEVCVENGWEEMGEAELNELATAMIAGMQTHKDDIKELVDYENSQISDSLSYLLEKIGQIRHCAVHRTKKIPVIVVEFMVRDASYITMYLKDIERTRILDNLCRPLEPLSFNLQARFGDKLQARVERKLKKTSAEIEKIKEALRVEEEVERLTQLQLQHIKAQDEVIYEREMEALKRAL</sequence>
<comment type="caution">
    <text evidence="3">The sequence shown here is derived from an EMBL/GenBank/DDBJ whole genome shotgun (WGS) entry which is preliminary data.</text>
</comment>
<organism evidence="3 4">
    <name type="scientific">Monilinia fructicola</name>
    <name type="common">Brown rot fungus</name>
    <name type="synonym">Ciboria fructicola</name>
    <dbReference type="NCBI Taxonomy" id="38448"/>
    <lineage>
        <taxon>Eukaryota</taxon>
        <taxon>Fungi</taxon>
        <taxon>Dikarya</taxon>
        <taxon>Ascomycota</taxon>
        <taxon>Pezizomycotina</taxon>
        <taxon>Leotiomycetes</taxon>
        <taxon>Helotiales</taxon>
        <taxon>Sclerotiniaceae</taxon>
        <taxon>Monilinia</taxon>
    </lineage>
</organism>